<name>A0A9N9NLK0_9GLOM</name>
<sequence>KMELSDQQQKKSSSISPILEKHRPLFQESILRDCQRILRDVPATS</sequence>
<organism evidence="1 2">
    <name type="scientific">Ambispora leptoticha</name>
    <dbReference type="NCBI Taxonomy" id="144679"/>
    <lineage>
        <taxon>Eukaryota</taxon>
        <taxon>Fungi</taxon>
        <taxon>Fungi incertae sedis</taxon>
        <taxon>Mucoromycota</taxon>
        <taxon>Glomeromycotina</taxon>
        <taxon>Glomeromycetes</taxon>
        <taxon>Archaeosporales</taxon>
        <taxon>Ambisporaceae</taxon>
        <taxon>Ambispora</taxon>
    </lineage>
</organism>
<accession>A0A9N9NLK0</accession>
<gene>
    <name evidence="1" type="ORF">ALEPTO_LOCUS13233</name>
</gene>
<dbReference type="Proteomes" id="UP000789508">
    <property type="component" value="Unassembled WGS sequence"/>
</dbReference>
<dbReference type="EMBL" id="CAJVPS010039614">
    <property type="protein sequence ID" value="CAG8749162.1"/>
    <property type="molecule type" value="Genomic_DNA"/>
</dbReference>
<dbReference type="AlphaFoldDB" id="A0A9N9NLK0"/>
<feature type="non-terminal residue" evidence="1">
    <location>
        <position position="45"/>
    </location>
</feature>
<evidence type="ECO:0000313" key="1">
    <source>
        <dbReference type="EMBL" id="CAG8749162.1"/>
    </source>
</evidence>
<evidence type="ECO:0000313" key="2">
    <source>
        <dbReference type="Proteomes" id="UP000789508"/>
    </source>
</evidence>
<protein>
    <submittedName>
        <fullName evidence="1">13672_t:CDS:1</fullName>
    </submittedName>
</protein>
<keyword evidence="2" id="KW-1185">Reference proteome</keyword>
<proteinExistence type="predicted"/>
<comment type="caution">
    <text evidence="1">The sequence shown here is derived from an EMBL/GenBank/DDBJ whole genome shotgun (WGS) entry which is preliminary data.</text>
</comment>
<feature type="non-terminal residue" evidence="1">
    <location>
        <position position="1"/>
    </location>
</feature>
<reference evidence="1" key="1">
    <citation type="submission" date="2021-06" db="EMBL/GenBank/DDBJ databases">
        <authorList>
            <person name="Kallberg Y."/>
            <person name="Tangrot J."/>
            <person name="Rosling A."/>
        </authorList>
    </citation>
    <scope>NUCLEOTIDE SEQUENCE</scope>
    <source>
        <strain evidence="1">FL130A</strain>
    </source>
</reference>